<dbReference type="AlphaFoldDB" id="A0A645ICK1"/>
<dbReference type="EMBL" id="VSSQ01111917">
    <property type="protein sequence ID" value="MPN49038.1"/>
    <property type="molecule type" value="Genomic_DNA"/>
</dbReference>
<gene>
    <name evidence="1" type="ORF">SDC9_196651</name>
</gene>
<reference evidence="1" key="1">
    <citation type="submission" date="2019-08" db="EMBL/GenBank/DDBJ databases">
        <authorList>
            <person name="Kucharzyk K."/>
            <person name="Murdoch R.W."/>
            <person name="Higgins S."/>
            <person name="Loffler F."/>
        </authorList>
    </citation>
    <scope>NUCLEOTIDE SEQUENCE</scope>
</reference>
<sequence length="111" mass="12645">MRDHPIKGDGGVHRVPFALAHPDMRAQGRQHIHRAIRAQHLIKQAGDQSGVRMETGEIRRHQQHLIELPKHRGQAAGEGIQDGFPDQAVLCRGSQRLGDQQLLRHYRRPRP</sequence>
<name>A0A645ICK1_9ZZZZ</name>
<evidence type="ECO:0000313" key="1">
    <source>
        <dbReference type="EMBL" id="MPN49038.1"/>
    </source>
</evidence>
<proteinExistence type="predicted"/>
<comment type="caution">
    <text evidence="1">The sequence shown here is derived from an EMBL/GenBank/DDBJ whole genome shotgun (WGS) entry which is preliminary data.</text>
</comment>
<protein>
    <submittedName>
        <fullName evidence="1">Uncharacterized protein</fullName>
    </submittedName>
</protein>
<accession>A0A645ICK1</accession>
<organism evidence="1">
    <name type="scientific">bioreactor metagenome</name>
    <dbReference type="NCBI Taxonomy" id="1076179"/>
    <lineage>
        <taxon>unclassified sequences</taxon>
        <taxon>metagenomes</taxon>
        <taxon>ecological metagenomes</taxon>
    </lineage>
</organism>